<dbReference type="InterPro" id="IPR001173">
    <property type="entry name" value="Glyco_trans_2-like"/>
</dbReference>
<dbReference type="PANTHER" id="PTHR22916:SF3">
    <property type="entry name" value="UDP-GLCNAC:BETAGAL BETA-1,3-N-ACETYLGLUCOSAMINYLTRANSFERASE-LIKE PROTEIN 1"/>
    <property type="match status" value="1"/>
</dbReference>
<organism evidence="2 3">
    <name type="scientific">Cyanobacterium stanieri LEGE 03274</name>
    <dbReference type="NCBI Taxonomy" id="1828756"/>
    <lineage>
        <taxon>Bacteria</taxon>
        <taxon>Bacillati</taxon>
        <taxon>Cyanobacteriota</taxon>
        <taxon>Cyanophyceae</taxon>
        <taxon>Oscillatoriophycideae</taxon>
        <taxon>Chroococcales</taxon>
        <taxon>Geminocystaceae</taxon>
        <taxon>Cyanobacterium</taxon>
    </lineage>
</organism>
<proteinExistence type="predicted"/>
<dbReference type="Pfam" id="PF00535">
    <property type="entry name" value="Glycos_transf_2"/>
    <property type="match status" value="1"/>
</dbReference>
<name>A0ABR9V2R1_9CHRO</name>
<dbReference type="Gene3D" id="3.90.550.10">
    <property type="entry name" value="Spore Coat Polysaccharide Biosynthesis Protein SpsA, Chain A"/>
    <property type="match status" value="1"/>
</dbReference>
<protein>
    <submittedName>
        <fullName evidence="2">Glycosyltransferase family 2 protein</fullName>
    </submittedName>
</protein>
<dbReference type="EMBL" id="JADEWC010000009">
    <property type="protein sequence ID" value="MBE9222167.1"/>
    <property type="molecule type" value="Genomic_DNA"/>
</dbReference>
<dbReference type="RefSeq" id="WP_193800332.1">
    <property type="nucleotide sequence ID" value="NZ_JADEWC010000009.1"/>
</dbReference>
<feature type="domain" description="Glycosyltransferase 2-like" evidence="1">
    <location>
        <begin position="5"/>
        <end position="133"/>
    </location>
</feature>
<dbReference type="PANTHER" id="PTHR22916">
    <property type="entry name" value="GLYCOSYLTRANSFERASE"/>
    <property type="match status" value="1"/>
</dbReference>
<sequence>MPKVSVCIPTYNRSDYLQYSVNSVLSQTYSDFELIICDDGSTDNTAQIVKNFQNNRIKYIRHKNNIGRSKNMRSGFENATGEYFIKFDDDDALTPDFLTKTVAILDKNKDVDFVCTNHWVIDANSNRNEIATKENSDKWGKSKLKEGVIDDLIYQTFVLQSLQVGSTLFRYQALKKVDYMNPLADGCEDFDLLVRMAIAGKNGYFLPEFLMEYRFHGQQNSLKQNLHFLKAKKYCLETYNFAQQNIEQIRHKKLADINLCLGLRMIENNQNKEGRRLIREAEEVLGLSNRSLIGKTLSYLPYQINQFIFQTNKKIKPKDYADQVRSNSSNN</sequence>
<dbReference type="InterPro" id="IPR029044">
    <property type="entry name" value="Nucleotide-diphossugar_trans"/>
</dbReference>
<reference evidence="2 3" key="1">
    <citation type="submission" date="2020-10" db="EMBL/GenBank/DDBJ databases">
        <authorList>
            <person name="Castelo-Branco R."/>
            <person name="Eusebio N."/>
            <person name="Adriana R."/>
            <person name="Vieira A."/>
            <person name="Brugerolle De Fraissinette N."/>
            <person name="Rezende De Castro R."/>
            <person name="Schneider M.P."/>
            <person name="Vasconcelos V."/>
            <person name="Leao P.N."/>
        </authorList>
    </citation>
    <scope>NUCLEOTIDE SEQUENCE [LARGE SCALE GENOMIC DNA]</scope>
    <source>
        <strain evidence="2 3">LEGE 03274</strain>
    </source>
</reference>
<gene>
    <name evidence="2" type="ORF">IQ215_05600</name>
</gene>
<evidence type="ECO:0000313" key="3">
    <source>
        <dbReference type="Proteomes" id="UP000654604"/>
    </source>
</evidence>
<dbReference type="SUPFAM" id="SSF53448">
    <property type="entry name" value="Nucleotide-diphospho-sugar transferases"/>
    <property type="match status" value="1"/>
</dbReference>
<evidence type="ECO:0000313" key="2">
    <source>
        <dbReference type="EMBL" id="MBE9222167.1"/>
    </source>
</evidence>
<comment type="caution">
    <text evidence="2">The sequence shown here is derived from an EMBL/GenBank/DDBJ whole genome shotgun (WGS) entry which is preliminary data.</text>
</comment>
<accession>A0ABR9V2R1</accession>
<dbReference type="Proteomes" id="UP000654604">
    <property type="component" value="Unassembled WGS sequence"/>
</dbReference>
<evidence type="ECO:0000259" key="1">
    <source>
        <dbReference type="Pfam" id="PF00535"/>
    </source>
</evidence>
<keyword evidence="3" id="KW-1185">Reference proteome</keyword>